<feature type="region of interest" description="Disordered" evidence="7">
    <location>
        <begin position="469"/>
        <end position="516"/>
    </location>
</feature>
<feature type="compositionally biased region" description="Polar residues" evidence="7">
    <location>
        <begin position="409"/>
        <end position="421"/>
    </location>
</feature>
<keyword evidence="5" id="KW-0539">Nucleus</keyword>
<dbReference type="GO" id="GO:0008270">
    <property type="term" value="F:zinc ion binding"/>
    <property type="evidence" value="ECO:0007669"/>
    <property type="project" value="UniProtKB-KW"/>
</dbReference>
<feature type="region of interest" description="Disordered" evidence="7">
    <location>
        <begin position="78"/>
        <end position="111"/>
    </location>
</feature>
<keyword evidence="4" id="KW-0804">Transcription</keyword>
<dbReference type="InterPro" id="IPR036236">
    <property type="entry name" value="Znf_C2H2_sf"/>
</dbReference>
<dbReference type="RefSeq" id="XP_029737649.1">
    <property type="nucleotide sequence ID" value="XM_029885797.1"/>
</dbReference>
<dbReference type="KEGG" id="sgra:EX895_005204"/>
<evidence type="ECO:0000256" key="4">
    <source>
        <dbReference type="ARBA" id="ARBA00023163"/>
    </source>
</evidence>
<keyword evidence="10" id="KW-1185">Reference proteome</keyword>
<feature type="region of interest" description="Disordered" evidence="7">
    <location>
        <begin position="590"/>
        <end position="623"/>
    </location>
</feature>
<dbReference type="SUPFAM" id="SSF57667">
    <property type="entry name" value="beta-beta-alpha zinc fingers"/>
    <property type="match status" value="1"/>
</dbReference>
<protein>
    <recommendedName>
        <fullName evidence="8">C2H2-type domain-containing protein</fullName>
    </recommendedName>
</protein>
<feature type="compositionally biased region" description="Low complexity" evidence="7">
    <location>
        <begin position="469"/>
        <end position="489"/>
    </location>
</feature>
<evidence type="ECO:0000256" key="3">
    <source>
        <dbReference type="ARBA" id="ARBA00023015"/>
    </source>
</evidence>
<evidence type="ECO:0000313" key="9">
    <source>
        <dbReference type="EMBL" id="TKY85664.1"/>
    </source>
</evidence>
<keyword evidence="3" id="KW-0805">Transcription regulation</keyword>
<dbReference type="Proteomes" id="UP000306050">
    <property type="component" value="Chromosome SGRAM_6"/>
</dbReference>
<dbReference type="PROSITE" id="PS00028">
    <property type="entry name" value="ZINC_FINGER_C2H2_1"/>
    <property type="match status" value="1"/>
</dbReference>
<comment type="caution">
    <text evidence="9">The sequence shown here is derived from an EMBL/GenBank/DDBJ whole genome shotgun (WGS) entry which is preliminary data.</text>
</comment>
<proteinExistence type="predicted"/>
<evidence type="ECO:0000256" key="7">
    <source>
        <dbReference type="SAM" id="MobiDB-lite"/>
    </source>
</evidence>
<dbReference type="OrthoDB" id="8922241at2759"/>
<evidence type="ECO:0000256" key="5">
    <source>
        <dbReference type="ARBA" id="ARBA00023242"/>
    </source>
</evidence>
<evidence type="ECO:0000256" key="1">
    <source>
        <dbReference type="ARBA" id="ARBA00022723"/>
    </source>
</evidence>
<evidence type="ECO:0000259" key="8">
    <source>
        <dbReference type="PROSITE" id="PS50157"/>
    </source>
</evidence>
<dbReference type="PANTHER" id="PTHR47660">
    <property type="entry name" value="TRANSCRIPTION FACTOR WITH C2H2 AND ZN(2)-CYS(6) DNA BINDING DOMAIN (EUROFUNG)-RELATED-RELATED"/>
    <property type="match status" value="1"/>
</dbReference>
<feature type="region of interest" description="Disordered" evidence="7">
    <location>
        <begin position="403"/>
        <end position="448"/>
    </location>
</feature>
<dbReference type="PROSITE" id="PS50157">
    <property type="entry name" value="ZINC_FINGER_C2H2_2"/>
    <property type="match status" value="1"/>
</dbReference>
<evidence type="ECO:0000256" key="2">
    <source>
        <dbReference type="ARBA" id="ARBA00022833"/>
    </source>
</evidence>
<dbReference type="AlphaFoldDB" id="A0A4U7KN51"/>
<evidence type="ECO:0000313" key="10">
    <source>
        <dbReference type="Proteomes" id="UP000306050"/>
    </source>
</evidence>
<reference evidence="9 10" key="1">
    <citation type="submission" date="2019-05" db="EMBL/GenBank/DDBJ databases">
        <title>Sporisorium graminicola CBS 10092 draft sequencing and annotation.</title>
        <authorList>
            <person name="Solano-Gonzalez S."/>
            <person name="Caddick M.X."/>
            <person name="Darby A."/>
        </authorList>
    </citation>
    <scope>NUCLEOTIDE SEQUENCE [LARGE SCALE GENOMIC DNA]</scope>
    <source>
        <strain evidence="9 10">CBS 10092</strain>
    </source>
</reference>
<name>A0A4U7KN51_9BASI</name>
<gene>
    <name evidence="9" type="ORF">EX895_005204</name>
</gene>
<dbReference type="EMBL" id="SRRM01000019">
    <property type="protein sequence ID" value="TKY85664.1"/>
    <property type="molecule type" value="Genomic_DNA"/>
</dbReference>
<evidence type="ECO:0000256" key="6">
    <source>
        <dbReference type="PROSITE-ProRule" id="PRU00042"/>
    </source>
</evidence>
<keyword evidence="6" id="KW-0863">Zinc-finger</keyword>
<feature type="region of interest" description="Disordered" evidence="7">
    <location>
        <begin position="657"/>
        <end position="747"/>
    </location>
</feature>
<dbReference type="Gene3D" id="3.30.160.60">
    <property type="entry name" value="Classic Zinc Finger"/>
    <property type="match status" value="1"/>
</dbReference>
<feature type="region of interest" description="Disordered" evidence="7">
    <location>
        <begin position="203"/>
        <end position="231"/>
    </location>
</feature>
<keyword evidence="2" id="KW-0862">Zinc</keyword>
<feature type="domain" description="C2H2-type" evidence="8">
    <location>
        <begin position="143"/>
        <end position="170"/>
    </location>
</feature>
<keyword evidence="1" id="KW-0479">Metal-binding</keyword>
<dbReference type="GeneID" id="40728099"/>
<accession>A0A4U7KN51</accession>
<sequence length="747" mass="79038">MGLDWTSTAPSNSSFISDHSLFGHHHHHHQEQAEMAGVAAVAAATLGGVRSGYATRSSTGTLVRSMCIPGQSTMGSNLFGPSPVAQNQVGSGAGAGSGGAQRKKRRRYGPKPEPPYTCYCGKVFKRHEHMLRHRATHDDMIKYECPICGKCFRRQDVMHRHTMTHSSRGRLQNKMRAAASAPSSSSKSSLTVAPAAAAANASFRQQAGEDENMLNVNRKREHERSNMGYTSKSHEALEDPTLRVGLAEYPVTTTSSRHNQDHHIAAAQLYSACTGTRYSYATYPANAEHIYGGGGGVSVAEAEYARSESFDALAGYHNRMAPSLSHPPAFFPSAPGFAPNAIGADQFNMAMGRPHLPMHMSTTLGSVDYEYETKPVGADAGQHYAQSWHGGYALGHGSVHMGASESEWSEQSPSGPSTHTFASPAWSQKAELMRREGGGSNSAGTPLSMLSNRQLSLEPASRWHAHPEYQQQLQLQQQYQQQQHQQNQHGSPIVGDVNSEAGFGNMDRSPAYGTRRRLSGMYGPNGGSSNLAQVAPAHGHGLVVKEEAHSDAVAGNSMGLGLFEQTHGGHESASLPFMTTPMFVSASAVNGDTHGHSGGGERGGLPHHAAHASPHISNGGILSSSSPSHYLGAGMTSMHVSHNFSYAPAGDSGKQGFTSMSSVMEPFDTGSPLTEATGAASPRSHSHGQAYPQAVGGGAGSKQVDTSREASVDPTIDPHLAGADKGYVSSTSTASLHGGKGHAGRRW</sequence>
<dbReference type="PANTHER" id="PTHR47660:SF2">
    <property type="entry name" value="TRANSCRIPTION FACTOR WITH C2H2 AND ZN(2)-CYS(6) DNA BINDING DOMAIN (EUROFUNG)"/>
    <property type="match status" value="1"/>
</dbReference>
<dbReference type="InterPro" id="IPR013087">
    <property type="entry name" value="Znf_C2H2_type"/>
</dbReference>
<dbReference type="SMART" id="SM00355">
    <property type="entry name" value="ZnF_C2H2"/>
    <property type="match status" value="2"/>
</dbReference>
<organism evidence="9 10">
    <name type="scientific">Sporisorium graminicola</name>
    <dbReference type="NCBI Taxonomy" id="280036"/>
    <lineage>
        <taxon>Eukaryota</taxon>
        <taxon>Fungi</taxon>
        <taxon>Dikarya</taxon>
        <taxon>Basidiomycota</taxon>
        <taxon>Ustilaginomycotina</taxon>
        <taxon>Ustilaginomycetes</taxon>
        <taxon>Ustilaginales</taxon>
        <taxon>Ustilaginaceae</taxon>
        <taxon>Sporisorium</taxon>
    </lineage>
</organism>